<comment type="similarity">
    <text evidence="3">Belongs to the SOWAH family.</text>
</comment>
<dbReference type="PANTHER" id="PTHR14491">
    <property type="entry name" value="SOSONDOWAH, ISOFORM G"/>
    <property type="match status" value="1"/>
</dbReference>
<feature type="repeat" description="ANK" evidence="4">
    <location>
        <begin position="253"/>
        <end position="274"/>
    </location>
</feature>
<reference evidence="7" key="2">
    <citation type="submission" date="2025-08" db="UniProtKB">
        <authorList>
            <consortium name="Ensembl"/>
        </authorList>
    </citation>
    <scope>IDENTIFICATION</scope>
</reference>
<organism evidence="7 8">
    <name type="scientific">Scophthalmus maximus</name>
    <name type="common">Turbot</name>
    <name type="synonym">Psetta maxima</name>
    <dbReference type="NCBI Taxonomy" id="52904"/>
    <lineage>
        <taxon>Eukaryota</taxon>
        <taxon>Metazoa</taxon>
        <taxon>Chordata</taxon>
        <taxon>Craniata</taxon>
        <taxon>Vertebrata</taxon>
        <taxon>Euteleostomi</taxon>
        <taxon>Actinopterygii</taxon>
        <taxon>Neopterygii</taxon>
        <taxon>Teleostei</taxon>
        <taxon>Neoteleostei</taxon>
        <taxon>Acanthomorphata</taxon>
        <taxon>Carangaria</taxon>
        <taxon>Pleuronectiformes</taxon>
        <taxon>Pleuronectoidei</taxon>
        <taxon>Scophthalmidae</taxon>
        <taxon>Scophthalmus</taxon>
    </lineage>
</organism>
<evidence type="ECO:0000256" key="4">
    <source>
        <dbReference type="PROSITE-ProRule" id="PRU00023"/>
    </source>
</evidence>
<feature type="domain" description="SOWAHA-C winged helix-turn-helix" evidence="6">
    <location>
        <begin position="4"/>
        <end position="75"/>
    </location>
</feature>
<feature type="region of interest" description="Disordered" evidence="5">
    <location>
        <begin position="79"/>
        <end position="125"/>
    </location>
</feature>
<evidence type="ECO:0000256" key="2">
    <source>
        <dbReference type="ARBA" id="ARBA00023043"/>
    </source>
</evidence>
<evidence type="ECO:0000313" key="8">
    <source>
        <dbReference type="Proteomes" id="UP000694558"/>
    </source>
</evidence>
<dbReference type="InterPro" id="IPR036770">
    <property type="entry name" value="Ankyrin_rpt-contain_sf"/>
</dbReference>
<keyword evidence="2 4" id="KW-0040">ANK repeat</keyword>
<evidence type="ECO:0000313" key="7">
    <source>
        <dbReference type="Ensembl" id="ENSSMAP00000015267.2"/>
    </source>
</evidence>
<dbReference type="PANTHER" id="PTHR14491:SF4">
    <property type="entry name" value="ANKYRIN REPEAT DOMAIN-CONTAINING PROTEIN SOWAHC"/>
    <property type="match status" value="1"/>
</dbReference>
<proteinExistence type="inferred from homology"/>
<protein>
    <recommendedName>
        <fullName evidence="6">SOWAHA-C winged helix-turn-helix domain-containing protein</fullName>
    </recommendedName>
</protein>
<dbReference type="SMART" id="SM00248">
    <property type="entry name" value="ANK"/>
    <property type="match status" value="2"/>
</dbReference>
<dbReference type="InterPro" id="IPR058889">
    <property type="entry name" value="WHD_SOWAHA-C"/>
</dbReference>
<dbReference type="GeneTree" id="ENSGT00950000183003"/>
<dbReference type="InterPro" id="IPR002110">
    <property type="entry name" value="Ankyrin_rpt"/>
</dbReference>
<dbReference type="Pfam" id="PF12796">
    <property type="entry name" value="Ank_2"/>
    <property type="match status" value="1"/>
</dbReference>
<dbReference type="Ensembl" id="ENSSMAT00000015461.2">
    <property type="protein sequence ID" value="ENSSMAP00000015267.2"/>
    <property type="gene ID" value="ENSSMAG00000009359.2"/>
</dbReference>
<evidence type="ECO:0000259" key="6">
    <source>
        <dbReference type="Pfam" id="PF25877"/>
    </source>
</evidence>
<evidence type="ECO:0000256" key="1">
    <source>
        <dbReference type="ARBA" id="ARBA00022737"/>
    </source>
</evidence>
<evidence type="ECO:0000256" key="3">
    <source>
        <dbReference type="ARBA" id="ARBA00038122"/>
    </source>
</evidence>
<feature type="compositionally biased region" description="Low complexity" evidence="5">
    <location>
        <begin position="87"/>
        <end position="103"/>
    </location>
</feature>
<dbReference type="Gene3D" id="1.25.40.20">
    <property type="entry name" value="Ankyrin repeat-containing domain"/>
    <property type="match status" value="1"/>
</dbReference>
<evidence type="ECO:0000256" key="5">
    <source>
        <dbReference type="SAM" id="MobiDB-lite"/>
    </source>
</evidence>
<reference evidence="7" key="1">
    <citation type="submission" date="2023-05" db="EMBL/GenBank/DDBJ databases">
        <title>High-quality long-read genome of Scophthalmus maximus.</title>
        <authorList>
            <person name="Lien S."/>
            <person name="Martinez P."/>
        </authorList>
    </citation>
    <scope>NUCLEOTIDE SEQUENCE [LARGE SCALE GENOMIC DNA]</scope>
</reference>
<dbReference type="Pfam" id="PF25877">
    <property type="entry name" value="WHD_SOWAH"/>
    <property type="match status" value="1"/>
</dbReference>
<feature type="region of interest" description="Disordered" evidence="5">
    <location>
        <begin position="339"/>
        <end position="364"/>
    </location>
</feature>
<name>A0A8D3AAS8_SCOMX</name>
<dbReference type="AlphaFoldDB" id="A0A8D3AAS8"/>
<gene>
    <name evidence="7" type="primary">LOC118310375</name>
</gene>
<dbReference type="PROSITE" id="PS50297">
    <property type="entry name" value="ANK_REP_REGION"/>
    <property type="match status" value="1"/>
</dbReference>
<feature type="compositionally biased region" description="Basic and acidic residues" evidence="5">
    <location>
        <begin position="418"/>
        <end position="428"/>
    </location>
</feature>
<accession>A0A8D3AAS8</accession>
<keyword evidence="1" id="KW-0677">Repeat</keyword>
<dbReference type="PROSITE" id="PS50088">
    <property type="entry name" value="ANK_REPEAT"/>
    <property type="match status" value="1"/>
</dbReference>
<dbReference type="SUPFAM" id="SSF48403">
    <property type="entry name" value="Ankyrin repeat"/>
    <property type="match status" value="1"/>
</dbReference>
<sequence>VAAEFSQEAVASFVAARGGRVRSAELTGHFGAAFPDEPRRRAAARDAFKSCADDVAFVRAECGVKFVCLRRRFRRPRCSAGGRRGGTPRPGCGPPAAGAAGLGLHDGDEEQYDSGSEGNGTPKGSRKHFIRVMMDTSPQVRRSMVLRRSICLSSGGDGDSASLVSSTLEEDGTSVTLDPLEHEWMMCASDGEWGSLQRLLTAEPGLVLRKDFITGFTCLHWAAKLGKPELIALIFNFAKEQTIPISVDVRSSAGYTPLHIAAMHNHMEVVKLLVGAYSADVEVRDYSGRKPCQYLTDGVSVDIRDIIGAYEQSHSENAERRDRGPWRFSRVLQSNLKPLRLLHPGDGDSVDGQGPAREKPLRRMSSLSRMRPKLQRLRLRTSQIVHSTSFHSAEEVVAGSGDGPLKSRPKTHFFGWDQRGHDGSGHGE</sequence>
<dbReference type="Proteomes" id="UP000694558">
    <property type="component" value="Chromosome 1"/>
</dbReference>
<feature type="region of interest" description="Disordered" evidence="5">
    <location>
        <begin position="395"/>
        <end position="428"/>
    </location>
</feature>